<dbReference type="KEGG" id="pprt:ET464_08035"/>
<evidence type="ECO:0000313" key="2">
    <source>
        <dbReference type="Proteomes" id="UP000293568"/>
    </source>
</evidence>
<dbReference type="AlphaFoldDB" id="A0A4P6ETX6"/>
<dbReference type="OrthoDB" id="9936796at2"/>
<dbReference type="EMBL" id="CP035492">
    <property type="protein sequence ID" value="QAY66364.1"/>
    <property type="molecule type" value="Genomic_DNA"/>
</dbReference>
<organism evidence="1 2">
    <name type="scientific">Paenibacillus protaetiae</name>
    <dbReference type="NCBI Taxonomy" id="2509456"/>
    <lineage>
        <taxon>Bacteria</taxon>
        <taxon>Bacillati</taxon>
        <taxon>Bacillota</taxon>
        <taxon>Bacilli</taxon>
        <taxon>Bacillales</taxon>
        <taxon>Paenibacillaceae</taxon>
        <taxon>Paenibacillus</taxon>
    </lineage>
</organism>
<reference evidence="1 2" key="1">
    <citation type="submission" date="2019-01" db="EMBL/GenBank/DDBJ databases">
        <title>Genome sequencing of strain FW100M-2.</title>
        <authorList>
            <person name="Heo J."/>
            <person name="Kim S.-J."/>
            <person name="Kim J.-S."/>
            <person name="Hong S.-B."/>
            <person name="Kwon S.-W."/>
        </authorList>
    </citation>
    <scope>NUCLEOTIDE SEQUENCE [LARGE SCALE GENOMIC DNA]</scope>
    <source>
        <strain evidence="1 2">FW100M-2</strain>
    </source>
</reference>
<accession>A0A4P6ETX6</accession>
<keyword evidence="2" id="KW-1185">Reference proteome</keyword>
<name>A0A4P6ETX6_9BACL</name>
<gene>
    <name evidence="1" type="ORF">ET464_08035</name>
</gene>
<evidence type="ECO:0000313" key="1">
    <source>
        <dbReference type="EMBL" id="QAY66364.1"/>
    </source>
</evidence>
<dbReference type="RefSeq" id="WP_129439874.1">
    <property type="nucleotide sequence ID" value="NZ_CP035492.1"/>
</dbReference>
<proteinExistence type="predicted"/>
<dbReference type="Proteomes" id="UP000293568">
    <property type="component" value="Chromosome"/>
</dbReference>
<protein>
    <submittedName>
        <fullName evidence="1">Uncharacterized protein</fullName>
    </submittedName>
</protein>
<sequence length="147" mass="16813">MNNLFIPENYADLLRWLKSYNEGNQILQATGLNNFNSEGFLAKMNKAHTGFCFLSLDSKGLMKGEFIINDKPNNCVSLKRINLKDIIGVECNLSNYGRDFIGFQFQKIYYSLSILNNEKLVLISEDYTTDSNQKFMEIGNRLMNSVG</sequence>